<evidence type="ECO:0000313" key="1">
    <source>
        <dbReference type="EMBL" id="CRY84567.1"/>
    </source>
</evidence>
<dbReference type="RefSeq" id="WP_060595252.1">
    <property type="nucleotide sequence ID" value="NZ_NXEG01000017.1"/>
</dbReference>
<name>A0A0H5PA38_NOCFR</name>
<organism evidence="1 2">
    <name type="scientific">Nocardia farcinica</name>
    <dbReference type="NCBI Taxonomy" id="37329"/>
    <lineage>
        <taxon>Bacteria</taxon>
        <taxon>Bacillati</taxon>
        <taxon>Actinomycetota</taxon>
        <taxon>Actinomycetes</taxon>
        <taxon>Mycobacteriales</taxon>
        <taxon>Nocardiaceae</taxon>
        <taxon>Nocardia</taxon>
    </lineage>
</organism>
<accession>A0A0H5PA38</accession>
<geneLocation type="plasmid" evidence="1">
    <name>4</name>
</geneLocation>
<dbReference type="KEGG" id="nfr:ERS450000_06109"/>
<keyword evidence="1" id="KW-0614">Plasmid</keyword>
<dbReference type="EMBL" id="LN868941">
    <property type="protein sequence ID" value="CRY84567.1"/>
    <property type="molecule type" value="Genomic_DNA"/>
</dbReference>
<gene>
    <name evidence="1" type="ORF">ERS450000_06109</name>
</gene>
<proteinExistence type="predicted"/>
<protein>
    <submittedName>
        <fullName evidence="1">Uncharacterized protein</fullName>
    </submittedName>
</protein>
<dbReference type="Proteomes" id="UP000057820">
    <property type="component" value="Plasmid 4"/>
</dbReference>
<dbReference type="AlphaFoldDB" id="A0A0H5PA38"/>
<reference evidence="2" key="1">
    <citation type="submission" date="2015-03" db="EMBL/GenBank/DDBJ databases">
        <authorList>
            <consortium name="Pathogen Informatics"/>
        </authorList>
    </citation>
    <scope>NUCLEOTIDE SEQUENCE [LARGE SCALE GENOMIC DNA]</scope>
    <source>
        <strain evidence="2">NCTC11134</strain>
        <plasmid evidence="2">4</plasmid>
    </source>
</reference>
<sequence>MDTAEDDARTAIVYSHNEVRVCEDKCSTCIFRPGNLMRLRPGRRSQMVRDALHDEGHITCHSTLDQPLSAICRGFADLPEAKARSLALRVGAALGILVYVDPEARVDDVHDL</sequence>
<evidence type="ECO:0000313" key="2">
    <source>
        <dbReference type="Proteomes" id="UP000057820"/>
    </source>
</evidence>